<comment type="caution">
    <text evidence="7">The sequence shown here is derived from an EMBL/GenBank/DDBJ whole genome shotgun (WGS) entry which is preliminary data.</text>
</comment>
<gene>
    <name evidence="7" type="ORF">RDWZM_005286</name>
</gene>
<evidence type="ECO:0000313" key="8">
    <source>
        <dbReference type="Proteomes" id="UP001142055"/>
    </source>
</evidence>
<keyword evidence="4 6" id="KW-1133">Transmembrane helix</keyword>
<keyword evidence="8" id="KW-1185">Reference proteome</keyword>
<dbReference type="EMBL" id="JAPWDV010000002">
    <property type="protein sequence ID" value="KAJ6219474.1"/>
    <property type="molecule type" value="Genomic_DNA"/>
</dbReference>
<dbReference type="GO" id="GO:0005886">
    <property type="term" value="C:plasma membrane"/>
    <property type="evidence" value="ECO:0007669"/>
    <property type="project" value="TreeGrafter"/>
</dbReference>
<evidence type="ECO:0000256" key="6">
    <source>
        <dbReference type="RuleBase" id="RU361218"/>
    </source>
</evidence>
<evidence type="ECO:0000256" key="3">
    <source>
        <dbReference type="ARBA" id="ARBA00022692"/>
    </source>
</evidence>
<dbReference type="Pfam" id="PF00335">
    <property type="entry name" value="Tetraspanin"/>
    <property type="match status" value="1"/>
</dbReference>
<feature type="transmembrane region" description="Helical" evidence="6">
    <location>
        <begin position="91"/>
        <end position="115"/>
    </location>
</feature>
<dbReference type="InterPro" id="IPR008952">
    <property type="entry name" value="Tetraspanin_EC2_sf"/>
</dbReference>
<reference evidence="7" key="1">
    <citation type="submission" date="2022-12" db="EMBL/GenBank/DDBJ databases">
        <title>Genome assemblies of Blomia tropicalis.</title>
        <authorList>
            <person name="Cui Y."/>
        </authorList>
    </citation>
    <scope>NUCLEOTIDE SEQUENCE</scope>
    <source>
        <tissue evidence="7">Adult mites</tissue>
    </source>
</reference>
<dbReference type="CDD" id="cd03127">
    <property type="entry name" value="tetraspanin_LEL"/>
    <property type="match status" value="1"/>
</dbReference>
<dbReference type="Gene3D" id="1.10.1450.10">
    <property type="entry name" value="Tetraspanin"/>
    <property type="match status" value="1"/>
</dbReference>
<sequence>MELSCGAKCVKLLLLVFNTLFWASSIVLFALGIYFLVEDERSNLFRLFSTPKFNFALLQFLAWAFVFTGLIAFVVAFFGCCGALKNNRCLLVIYIVLLMLTFALQLTVGILAIIFQEKVITELKIDLPNKLQREYGLQSSFTAAVDLAQTKFECCGIDSPADYERSVWVLQRMNGPHGQVSRTCCLLHNKFESKSHINPRPINETMCQSKIAQENRLYRNQKGCLHTLESFIRSESIVFVILGCGFAALSVNQI</sequence>
<dbReference type="PIRSF" id="PIRSF002419">
    <property type="entry name" value="Tetraspanin"/>
    <property type="match status" value="1"/>
</dbReference>
<name>A0A9Q0RM68_BLOTA</name>
<protein>
    <recommendedName>
        <fullName evidence="6">Tetraspanin</fullName>
    </recommendedName>
</protein>
<keyword evidence="3 6" id="KW-0812">Transmembrane</keyword>
<comment type="caution">
    <text evidence="6">Lacks conserved residue(s) required for the propagation of feature annotation.</text>
</comment>
<comment type="subcellular location">
    <subcellularLocation>
        <location evidence="1 6">Membrane</location>
        <topology evidence="1 6">Multi-pass membrane protein</topology>
    </subcellularLocation>
</comment>
<comment type="similarity">
    <text evidence="2 6">Belongs to the tetraspanin (TM4SF) family.</text>
</comment>
<dbReference type="PANTHER" id="PTHR19282:SF544">
    <property type="entry name" value="TETRASPANIN"/>
    <property type="match status" value="1"/>
</dbReference>
<proteinExistence type="inferred from homology"/>
<feature type="transmembrane region" description="Helical" evidence="6">
    <location>
        <begin position="12"/>
        <end position="37"/>
    </location>
</feature>
<evidence type="ECO:0000256" key="5">
    <source>
        <dbReference type="ARBA" id="ARBA00023136"/>
    </source>
</evidence>
<accession>A0A9Q0RM68</accession>
<dbReference type="InterPro" id="IPR018499">
    <property type="entry name" value="Tetraspanin/Peripherin"/>
</dbReference>
<dbReference type="OMA" id="INETMCQ"/>
<keyword evidence="5 6" id="KW-0472">Membrane</keyword>
<evidence type="ECO:0000313" key="7">
    <source>
        <dbReference type="EMBL" id="KAJ6219474.1"/>
    </source>
</evidence>
<feature type="transmembrane region" description="Helical" evidence="6">
    <location>
        <begin position="57"/>
        <end position="84"/>
    </location>
</feature>
<dbReference type="PANTHER" id="PTHR19282">
    <property type="entry name" value="TETRASPANIN"/>
    <property type="match status" value="1"/>
</dbReference>
<evidence type="ECO:0000256" key="2">
    <source>
        <dbReference type="ARBA" id="ARBA00006840"/>
    </source>
</evidence>
<dbReference type="PRINTS" id="PR00259">
    <property type="entry name" value="TMFOUR"/>
</dbReference>
<organism evidence="7 8">
    <name type="scientific">Blomia tropicalis</name>
    <name type="common">Mite</name>
    <dbReference type="NCBI Taxonomy" id="40697"/>
    <lineage>
        <taxon>Eukaryota</taxon>
        <taxon>Metazoa</taxon>
        <taxon>Ecdysozoa</taxon>
        <taxon>Arthropoda</taxon>
        <taxon>Chelicerata</taxon>
        <taxon>Arachnida</taxon>
        <taxon>Acari</taxon>
        <taxon>Acariformes</taxon>
        <taxon>Sarcoptiformes</taxon>
        <taxon>Astigmata</taxon>
        <taxon>Glycyphagoidea</taxon>
        <taxon>Echimyopodidae</taxon>
        <taxon>Blomia</taxon>
    </lineage>
</organism>
<dbReference type="SUPFAM" id="SSF48652">
    <property type="entry name" value="Tetraspanin"/>
    <property type="match status" value="1"/>
</dbReference>
<evidence type="ECO:0000256" key="1">
    <source>
        <dbReference type="ARBA" id="ARBA00004141"/>
    </source>
</evidence>
<dbReference type="InterPro" id="IPR000301">
    <property type="entry name" value="Tetraspanin_animals"/>
</dbReference>
<dbReference type="Proteomes" id="UP001142055">
    <property type="component" value="Chromosome 2"/>
</dbReference>
<evidence type="ECO:0000256" key="4">
    <source>
        <dbReference type="ARBA" id="ARBA00022989"/>
    </source>
</evidence>
<dbReference type="AlphaFoldDB" id="A0A9Q0RM68"/>